<sequence length="175" mass="19804">MAMTIHPESKESYGDQVRRFNQGTFADKRYSLRSTDEKEKETEGHYTYPGRDKMYYDLQGYGTGGGMKRDTAKYTDGQREAYNSDIGDLLGVLLWEEKFRLPYYGLKLAEVSLIGPRNGTGNTNDHICGNHGKAPAEQEVFRRVMRTVDVSSEDVAEVWDRVASETVGLHAKSFS</sequence>
<proteinExistence type="predicted"/>
<protein>
    <submittedName>
        <fullName evidence="2">Uncharacterized protein</fullName>
    </submittedName>
</protein>
<dbReference type="EMBL" id="BQNB010012957">
    <property type="protein sequence ID" value="GJT10035.1"/>
    <property type="molecule type" value="Genomic_DNA"/>
</dbReference>
<organism evidence="2 3">
    <name type="scientific">Tanacetum coccineum</name>
    <dbReference type="NCBI Taxonomy" id="301880"/>
    <lineage>
        <taxon>Eukaryota</taxon>
        <taxon>Viridiplantae</taxon>
        <taxon>Streptophyta</taxon>
        <taxon>Embryophyta</taxon>
        <taxon>Tracheophyta</taxon>
        <taxon>Spermatophyta</taxon>
        <taxon>Magnoliopsida</taxon>
        <taxon>eudicotyledons</taxon>
        <taxon>Gunneridae</taxon>
        <taxon>Pentapetalae</taxon>
        <taxon>asterids</taxon>
        <taxon>campanulids</taxon>
        <taxon>Asterales</taxon>
        <taxon>Asteraceae</taxon>
        <taxon>Asteroideae</taxon>
        <taxon>Anthemideae</taxon>
        <taxon>Anthemidinae</taxon>
        <taxon>Tanacetum</taxon>
    </lineage>
</organism>
<keyword evidence="3" id="KW-1185">Reference proteome</keyword>
<reference evidence="2" key="2">
    <citation type="submission" date="2022-01" db="EMBL/GenBank/DDBJ databases">
        <authorList>
            <person name="Yamashiro T."/>
            <person name="Shiraishi A."/>
            <person name="Satake H."/>
            <person name="Nakayama K."/>
        </authorList>
    </citation>
    <scope>NUCLEOTIDE SEQUENCE</scope>
</reference>
<dbReference type="Proteomes" id="UP001151760">
    <property type="component" value="Unassembled WGS sequence"/>
</dbReference>
<gene>
    <name evidence="2" type="ORF">Tco_0857077</name>
</gene>
<reference evidence="2" key="1">
    <citation type="journal article" date="2022" name="Int. J. Mol. Sci.">
        <title>Draft Genome of Tanacetum Coccineum: Genomic Comparison of Closely Related Tanacetum-Family Plants.</title>
        <authorList>
            <person name="Yamashiro T."/>
            <person name="Shiraishi A."/>
            <person name="Nakayama K."/>
            <person name="Satake H."/>
        </authorList>
    </citation>
    <scope>NUCLEOTIDE SEQUENCE</scope>
</reference>
<name>A0ABQ5B564_9ASTR</name>
<evidence type="ECO:0000313" key="3">
    <source>
        <dbReference type="Proteomes" id="UP001151760"/>
    </source>
</evidence>
<feature type="region of interest" description="Disordered" evidence="1">
    <location>
        <begin position="28"/>
        <end position="47"/>
    </location>
</feature>
<accession>A0ABQ5B564</accession>
<comment type="caution">
    <text evidence="2">The sequence shown here is derived from an EMBL/GenBank/DDBJ whole genome shotgun (WGS) entry which is preliminary data.</text>
</comment>
<evidence type="ECO:0000313" key="2">
    <source>
        <dbReference type="EMBL" id="GJT10035.1"/>
    </source>
</evidence>
<evidence type="ECO:0000256" key="1">
    <source>
        <dbReference type="SAM" id="MobiDB-lite"/>
    </source>
</evidence>